<accession>F3L298</accession>
<comment type="caution">
    <text evidence="1">The sequence shown here is derived from an EMBL/GenBank/DDBJ whole genome shotgun (WGS) entry which is preliminary data.</text>
</comment>
<gene>
    <name evidence="1" type="ORF">IMCC3088_1665</name>
</gene>
<dbReference type="OrthoDB" id="58809at2"/>
<proteinExistence type="predicted"/>
<evidence type="ECO:0000313" key="2">
    <source>
        <dbReference type="Proteomes" id="UP000005615"/>
    </source>
</evidence>
<keyword evidence="2" id="KW-1185">Reference proteome</keyword>
<evidence type="ECO:0000313" key="1">
    <source>
        <dbReference type="EMBL" id="EGG29555.1"/>
    </source>
</evidence>
<dbReference type="STRING" id="2518989.IMCC3088_1665"/>
<dbReference type="AlphaFoldDB" id="F3L298"/>
<dbReference type="EMBL" id="AEIG01000046">
    <property type="protein sequence ID" value="EGG29555.1"/>
    <property type="molecule type" value="Genomic_DNA"/>
</dbReference>
<name>F3L298_9GAMM</name>
<dbReference type="InterPro" id="IPR029052">
    <property type="entry name" value="Metallo-depent_PP-like"/>
</dbReference>
<sequence length="355" mass="39612">MLCARPPSASVKTLCFIASLLGLSLVTQNSTADPNHESGSFTVALWGDQFYSGDDELRARRTQQTIDSMNAHDLAFTLYTGDTKAGHSECTDQAIGTDIQKVFNALTAPTIYSLGDNEWTDCHRTSNGSYDPLERLAYLRTFFFSTDKSQGKSPLHLTRQTKDGGTYSENSRFVKNGVLFVSLSIPGSNNNLVVTKKQCSKESERTSDDCEAATDEYKGRNAANLEWLTTAFEEARTNNYQGLVVVIQADIFFPFELSDGGFEDDFIPSLTEDNGHADFYKTLERQTKSFEGEVLLVHGDSHYFKIDKPMYAQDGRLQHNFTRVQVFGDKDNSWVKLTVSPSGDSRFVLTPIVLR</sequence>
<reference evidence="1 2" key="1">
    <citation type="journal article" date="2011" name="J. Bacteriol.">
        <title>Genome sequence of strain IMCC3088, a proteorhodopsin-containing marine bacterium belonging to the OM60/NOR5 clade.</title>
        <authorList>
            <person name="Jang Y."/>
            <person name="Oh H.M."/>
            <person name="Kang I."/>
            <person name="Lee K."/>
            <person name="Yang S.J."/>
            <person name="Cho J.C."/>
        </authorList>
    </citation>
    <scope>NUCLEOTIDE SEQUENCE [LARGE SCALE GENOMIC DNA]</scope>
    <source>
        <strain evidence="1 2">IMCC3088</strain>
    </source>
</reference>
<dbReference type="RefSeq" id="WP_009575896.1">
    <property type="nucleotide sequence ID" value="NZ_AEIG01000046.1"/>
</dbReference>
<dbReference type="SUPFAM" id="SSF56300">
    <property type="entry name" value="Metallo-dependent phosphatases"/>
    <property type="match status" value="1"/>
</dbReference>
<organism evidence="1 2">
    <name type="scientific">Aequoribacter fuscus</name>
    <dbReference type="NCBI Taxonomy" id="2518989"/>
    <lineage>
        <taxon>Bacteria</taxon>
        <taxon>Pseudomonadati</taxon>
        <taxon>Pseudomonadota</taxon>
        <taxon>Gammaproteobacteria</taxon>
        <taxon>Cellvibrionales</taxon>
        <taxon>Halieaceae</taxon>
        <taxon>Aequoribacter</taxon>
    </lineage>
</organism>
<dbReference type="Proteomes" id="UP000005615">
    <property type="component" value="Unassembled WGS sequence"/>
</dbReference>
<dbReference type="eggNOG" id="COG1408">
    <property type="taxonomic scope" value="Bacteria"/>
</dbReference>
<protein>
    <submittedName>
        <fullName evidence="1">Uncharacterized protein</fullName>
    </submittedName>
</protein>